<reference evidence="2" key="1">
    <citation type="journal article" date="2019" name="Int. J. Syst. Evol. Microbiol.">
        <title>The Global Catalogue of Microorganisms (GCM) 10K type strain sequencing project: providing services to taxonomists for standard genome sequencing and annotation.</title>
        <authorList>
            <consortium name="The Broad Institute Genomics Platform"/>
            <consortium name="The Broad Institute Genome Sequencing Center for Infectious Disease"/>
            <person name="Wu L."/>
            <person name="Ma J."/>
        </authorList>
    </citation>
    <scope>NUCLEOTIDE SEQUENCE [LARGE SCALE GENOMIC DNA]</scope>
    <source>
        <strain evidence="2">JCM 13250</strain>
    </source>
</reference>
<keyword evidence="2" id="KW-1185">Reference proteome</keyword>
<dbReference type="Gene3D" id="3.40.50.300">
    <property type="entry name" value="P-loop containing nucleotide triphosphate hydrolases"/>
    <property type="match status" value="1"/>
</dbReference>
<name>A0ABP4Z4L4_9ACTN</name>
<evidence type="ECO:0000313" key="2">
    <source>
        <dbReference type="Proteomes" id="UP001500218"/>
    </source>
</evidence>
<dbReference type="InterPro" id="IPR027417">
    <property type="entry name" value="P-loop_NTPase"/>
</dbReference>
<evidence type="ECO:0008006" key="3">
    <source>
        <dbReference type="Google" id="ProtNLM"/>
    </source>
</evidence>
<proteinExistence type="predicted"/>
<dbReference type="Proteomes" id="UP001500218">
    <property type="component" value="Unassembled WGS sequence"/>
</dbReference>
<gene>
    <name evidence="1" type="ORF">GCM10009682_62940</name>
</gene>
<dbReference type="EMBL" id="BAAALT010000296">
    <property type="protein sequence ID" value="GAA1836291.1"/>
    <property type="molecule type" value="Genomic_DNA"/>
</dbReference>
<protein>
    <recommendedName>
        <fullName evidence="3">ATP-binding protein</fullName>
    </recommendedName>
</protein>
<comment type="caution">
    <text evidence="1">The sequence shown here is derived from an EMBL/GenBank/DDBJ whole genome shotgun (WGS) entry which is preliminary data.</text>
</comment>
<sequence length="161" mass="17914">MCRLGHHAMVSAWGHPAAAIDVDQLYLNVDARWELPYDDARNAMVLDQSARLARSLFDNGWQTVMIFGNSLFDPADSARIVSELHPPAEIYHVTLTPDIETVLERCAGTARRREAVLRHDFDVHAARPHPASARLDNTDLTPEATLRALVRLVDEGAGRLV</sequence>
<evidence type="ECO:0000313" key="1">
    <source>
        <dbReference type="EMBL" id="GAA1836291.1"/>
    </source>
</evidence>
<accession>A0ABP4Z4L4</accession>
<organism evidence="1 2">
    <name type="scientific">Luedemannella flava</name>
    <dbReference type="NCBI Taxonomy" id="349316"/>
    <lineage>
        <taxon>Bacteria</taxon>
        <taxon>Bacillati</taxon>
        <taxon>Actinomycetota</taxon>
        <taxon>Actinomycetes</taxon>
        <taxon>Micromonosporales</taxon>
        <taxon>Micromonosporaceae</taxon>
        <taxon>Luedemannella</taxon>
    </lineage>
</organism>